<proteinExistence type="inferred from homology"/>
<dbReference type="Pfam" id="PF12624">
    <property type="entry name" value="VPS13_N"/>
    <property type="match status" value="1"/>
</dbReference>
<feature type="region of interest" description="Disordered" evidence="4">
    <location>
        <begin position="1590"/>
        <end position="1627"/>
    </location>
</feature>
<reference evidence="6 7" key="1">
    <citation type="submission" date="2024-02" db="EMBL/GenBank/DDBJ databases">
        <title>A chromosome-level genome assembly of Drosophila madeirensis, a fruit fly species endemic to Madeira island.</title>
        <authorList>
            <person name="Tomihara K."/>
            <person name="Llopart A."/>
            <person name="Yamamoto D."/>
        </authorList>
    </citation>
    <scope>NUCLEOTIDE SEQUENCE [LARGE SCALE GENOMIC DNA]</scope>
    <source>
        <strain evidence="6 7">RF1</strain>
    </source>
</reference>
<accession>A0AAU9FVI7</accession>
<keyword evidence="2" id="KW-0813">Transport</keyword>
<keyword evidence="7" id="KW-1185">Reference proteome</keyword>
<dbReference type="InterPro" id="IPR026847">
    <property type="entry name" value="VPS13"/>
</dbReference>
<dbReference type="InterPro" id="IPR041969">
    <property type="entry name" value="VP13D_UBA"/>
</dbReference>
<feature type="compositionally biased region" description="Polar residues" evidence="4">
    <location>
        <begin position="726"/>
        <end position="741"/>
    </location>
</feature>
<keyword evidence="3" id="KW-0445">Lipid transport</keyword>
<comment type="similarity">
    <text evidence="1">Belongs to the VPS13 family.</text>
</comment>
<dbReference type="PANTHER" id="PTHR16166">
    <property type="entry name" value="VACUOLAR PROTEIN SORTING-ASSOCIATED PROTEIN VPS13"/>
    <property type="match status" value="1"/>
</dbReference>
<evidence type="ECO:0000313" key="7">
    <source>
        <dbReference type="Proteomes" id="UP001500889"/>
    </source>
</evidence>
<evidence type="ECO:0000256" key="2">
    <source>
        <dbReference type="ARBA" id="ARBA00022448"/>
    </source>
</evidence>
<feature type="compositionally biased region" description="Acidic residues" evidence="4">
    <location>
        <begin position="713"/>
        <end position="723"/>
    </location>
</feature>
<name>A0AAU9FVI7_DROMD</name>
<dbReference type="Pfam" id="PF25036">
    <property type="entry name" value="VPS13_VAB"/>
    <property type="match status" value="1"/>
</dbReference>
<evidence type="ECO:0000256" key="4">
    <source>
        <dbReference type="SAM" id="MobiDB-lite"/>
    </source>
</evidence>
<dbReference type="InterPro" id="IPR009060">
    <property type="entry name" value="UBA-like_sf"/>
</dbReference>
<dbReference type="InterPro" id="IPR015940">
    <property type="entry name" value="UBA"/>
</dbReference>
<feature type="region of interest" description="Disordered" evidence="4">
    <location>
        <begin position="706"/>
        <end position="741"/>
    </location>
</feature>
<dbReference type="InterPro" id="IPR009543">
    <property type="entry name" value="VPS13_VAB"/>
</dbReference>
<evidence type="ECO:0000313" key="6">
    <source>
        <dbReference type="EMBL" id="BFF99456.1"/>
    </source>
</evidence>
<dbReference type="PROSITE" id="PS50030">
    <property type="entry name" value="UBA"/>
    <property type="match status" value="1"/>
</dbReference>
<feature type="domain" description="UBA" evidence="5">
    <location>
        <begin position="2304"/>
        <end position="2347"/>
    </location>
</feature>
<gene>
    <name evidence="6" type="ORF">DMAD_07364</name>
</gene>
<dbReference type="Pfam" id="PF25033">
    <property type="entry name" value="VPS13_M"/>
    <property type="match status" value="1"/>
</dbReference>
<dbReference type="CDD" id="cd14306">
    <property type="entry name" value="UBA_VP13D"/>
    <property type="match status" value="1"/>
</dbReference>
<evidence type="ECO:0000259" key="5">
    <source>
        <dbReference type="PROSITE" id="PS50030"/>
    </source>
</evidence>
<dbReference type="GO" id="GO:0045053">
    <property type="term" value="P:protein retention in Golgi apparatus"/>
    <property type="evidence" value="ECO:0007669"/>
    <property type="project" value="TreeGrafter"/>
</dbReference>
<dbReference type="GO" id="GO:0007005">
    <property type="term" value="P:mitochondrion organization"/>
    <property type="evidence" value="ECO:0007669"/>
    <property type="project" value="TreeGrafter"/>
</dbReference>
<dbReference type="PROSITE" id="PS50231">
    <property type="entry name" value="RICIN_B_LECTIN"/>
    <property type="match status" value="1"/>
</dbReference>
<dbReference type="InterPro" id="IPR056747">
    <property type="entry name" value="VPS13-like_M"/>
</dbReference>
<protein>
    <submittedName>
        <fullName evidence="6">Vacuolar protein sorting-associated protein 13D</fullName>
    </submittedName>
</protein>
<dbReference type="CDD" id="cd23453">
    <property type="entry name" value="beta-trefoil_Ricin_VPS13D"/>
    <property type="match status" value="1"/>
</dbReference>
<dbReference type="SUPFAM" id="SSF46934">
    <property type="entry name" value="UBA-like"/>
    <property type="match status" value="1"/>
</dbReference>
<dbReference type="Proteomes" id="UP001500889">
    <property type="component" value="Chromosome J"/>
</dbReference>
<dbReference type="GO" id="GO:0006623">
    <property type="term" value="P:protein targeting to vacuole"/>
    <property type="evidence" value="ECO:0007669"/>
    <property type="project" value="TreeGrafter"/>
</dbReference>
<dbReference type="GO" id="GO:0006869">
    <property type="term" value="P:lipid transport"/>
    <property type="evidence" value="ECO:0007669"/>
    <property type="project" value="UniProtKB-KW"/>
</dbReference>
<dbReference type="EMBL" id="AP029265">
    <property type="protein sequence ID" value="BFF99456.1"/>
    <property type="molecule type" value="Genomic_DNA"/>
</dbReference>
<sequence>MLRDLITWVLNTYLGKYLENLNSAQLSVALLTGEVELENIPIRKDALRALNLPVEVAGGSIRKIKLQIPVRQFRTSPWCISVEGLFCIICPKNLESWDYTKEKLQDLEYKLAVLDNAEAGWRSEKGMQMDAYYFSSYNNWIKYGTNMATNIIDNIELKIFDVHFRYEDSVDVGKTKIATGIKIASLTAQTCDSNWTSGSFKAANNEMNYKLVELKELSVYWDILHEDITCQSFTNQDILSKLHSTCELRPHNFIIKPICATARWKRDKCKQVIRTKDKPRVSCEIIVPEVIIDISKDQRRQMLDKLARIRKIKEIRQYRLKRPSCSVAEDPKLWWKYALVCHGFIFKTREENFAIMSENLRYMLLYKQIIMNPNHILSDEDKEFKIYIESDRNVSDLSILRRICFDKVFSKGLAFKSQNVKVKKMFFLWFPNWKGWYTIMPTSPASIEPDESIKHLEDDILVALEDSMQNSSDLKCDAVFGHFEIKLLKGLLIVRSDETIKDASSQKSMEMQFNNFSSFLQLSPLFTSYTVGVSLEEVYLLDKTNSNSKHKYLIKPQTENAPSVNNSLEKDVLFQLRYENANQLRFQLNIKSKGLDLTYNKDAIYWILDFITDSSEENVSTIASSRAGKRRKNFLKNWNQLFIGNEVNRKTWLFEIEIFAPRIIFMENYKVANSLMVLLDFGKFEMRKMEAKKCLPAVVIDPAADNHPQIVNNEDDDDDDEETYMTPCSTPPASQKSGSESPTIRENVQHFLNKNVELEYVLHNKIYDKYFINFSNLQVLVCKYEERWQACLKTSSNFHLIDKFDITITLEQRNIFTVDPEYPSFTLFGSCPTILIHGNEVLINNFFGIMNPTVDTLKDVGKVYRGGNQTYASEQRVNNLDSIDDKSRVVVEFAIGQLAIEMQSKEKSIAELQIIGARAGLIKESNETNITMSVHGLLLVDAIQSFGPDFELLVASHRHVGMDSLSGSLKHSPIASPITPGSPLPFAFSENAVNNLRMDDPIAAFCDDEESALISVRVKIVAPTASNATQLHSTDITFNNLDIIANQDTILEILNFAKRTILSQSTSTLQDESCGIKEEALTEPTELDEPDATQQNHNEIFFDFFRLNILLLYKINHGGRKVGTLTLTEAKINASFQSELTVFGSLGGIQIIDITPEAFFLPRILSVGRDQILRTSDLNRQTVLNRLSHEIYSNNLDDVDEDEEDVKCDEIDAFSFKSHWSDKTTCSVQVRMASVSYTHCPRFLQDVNACITYFKKSLREFLTSIGNKATDMAKEFVQQIRATDVSDQTRPVNPQKNRHNNRLDIIINSPIILLPISSTSTHVLIANLGKMTCSNIIVNDSNEFDESYTIKIKNIYVYSMTIDERENCFNVHPSKNKDAIPILPDTAITLQLSVGYNDGNGNGEERKLDTVSIEGSMVEALKVSLNRKRYELLNESITYATNFSNGKANEFTHPDPSGVCIPDSDATEEHTISTIIQFSVPVFQINLQNQHHEDLINITFKDFNVKHRVKGYDKDIEIILKSVLMEDLKSDNASPFRNMVTSVNHDKTIKKKASASSSCPDIPTHCNYRKSRSTSVPSCFQDNTPFQNLDGAKKSEFSKKNDKSNKKGGQTLVTYNSHRGRPAKGSTEMDQFSSIQFNCLNLAICVERWYTVFDFFGLISAESDIHKVTQEKKLVRKDTDDLLSTLKVSIRSFNFTLIRNDSLLSRVNMSNALFRITNDQFGKSVEGHLGSLSVFDLTQYGNIYKQKFVTSGTEALNFFYRKKPCDVEELKTLDVDSTLKIGMSAVHYIHTKRFATELHLFVKDLLQLQTPVIRKLKKQNVENDQSLRPTQMKLFIQADSPVIVLPASYNNKQVIIANLGQLTLTNSFHLASEPCIISKKLNSAKTNEVLDVIRIDLVNINLFSGERSSVKSVDRIIIANMKFVRLGEEFFKESCYLNLQLERNLSTERIRVCPDISTKGTFSKVNGVINIEQYKLIRSFLNNNIGEQIDDVYIKYTNNVSSSIEMLSSISLVSKSEVSQTILNLISIQILLEDVSILLTLNTTQNTPIEPLACIHFIKSTLEIDLFSDGSQDIDLISTNILIVDERNGKAIGNDNVFRNILQPSKKETVSATPRNAVQVEIHCRKNANLSKYTIMLNNMRVFALMDILEQLKAYLMEDSTSDTGVTNPIVQKPLPQPISVTEFIVNITDSEIIFTEDCSRLDSEAIILKSTTVISYKPSSVSVPVSLNINHLEIFSCTLDEEDDSALSIIDPFTLNIELRSNCLSILVQKPLNIRLSYVDVKLFSRMARLLPAQTSRVQKVISKDESDLERVAPLVAMGFPINDCLYAMQINNWKINDAALWLSQQKQNASRNPALELKELVVDANVISVFIIDDCMDADVPLLEISLSKVLFNLTLKAKEHQSKMQYYSLANVDTEVALNYYNRRLSGWEPVAETWECNAKCKYTKGHVENRKRFEIGISSKQLLKLNITSTFIELFHMVLKNWTNDFNDNGAKNFRQRSPFIPFALQNLTGTPLLFKPIYAPLGDMSCSDVHQLEIIKNWHSVPPNETKTFDFIQKSKLRHIHSHQLNLHQIFVQIHGWTLIGPLSVDKVGVFFRTTSLDSLDLATKCRIIFDISLIGSAQKLIKVKSSLGLINKLDRSVFLKTSLRSDYGDGLSSINVIKPNDEMSLPLKFIDASIYIAHCSSENQVLSGNYTDDIGFSNREILWKLCGDDNMQELQVCYDKNRTILYTLISINREIYHCKEPTLPGHKITLLPPLKINNMLCCDLMFKIHESATGRISASESTNIYNVNIYEPFNLSITLDNFQLSGHVKVPSRHIGIVEPKLKLIDIKKRELHLRISIQSFQGKGMEVYISAPVWIINKTGLPLIYKQEGTNHTAAGQFDEHETARQVAPLMFSFSDQEGSPALEVRLGCAFGNNNLWCKSFSMHKDLSHRELRAENTKGSYAIGISVRRGRGLYACTTFVTLSPRFHLHNRSGYKLEFIQRCDIDQPSTRNIISAPIDCNFAFHWPNWDQEQYICVRIPDVECCCWSKGIPINEVQSLYINVRNDWSEMFFLRLEVISKDATYILLFTDARTLPPPIRIDNCSEVAINFSQMGTRPSWITPVRAQSSLAYVLDDPSGTQTLLVEAPGGNMVEFPINKTNIKRSLTYSNFIYIAFHDTFDRSSEHERKPDQIYQQLVLGVRGKKVIIMEKNSGDRSQLWLMNSNGQLEHEGSTPPIQSNEANAVRLVLDLERPPNPTEFTTLVVRTPNKQRVTTQTWRFESGRLMCHANMCVQSRCGAQGLQPNSEAVLGRIENTSLKRNNQTIPIGQHIVAQKLRPGSGQLELSMKMDGPICTIEIGDIKTKQNSVYLAPDLIWMHASLNNRQMPNETKVSAQHEYQIKVELLKGIGISIISRKPCEEIMFISLDLIHCDFVQSVFENSLDLNISYIQIDNQLLDAGTQVALHTYNPTKQDQQNSAVVLKLKMLPCPNKNAIIFKYLTLDLKPSIANLEEKLILKVASFLGYGKSNRQSLSVAYDFENFEEKLILKNMKRYYFENLNIGSTQVRLSASTSSKLPSELSETKKVLGLTLIKFEDALIELDSYSDKFHFETLNVYLKGMKRHYINQVKWHAASILGSVDFLGNPLGFANDLSEGVSGLIFEGSVSSLVKNVAHGLSNSTAKLTETLSDSLGKVVLDEHDNETRLRILEPQTNTSGGHLAAGLKGFGFGLLGGVTSIVRHTYDGAQSDGVPGFLSGLGKGLVGTVTKPIIGVLDLASETASAVRETSRGTARISTDRKRLPRCVTGATGGLLPMYSSRQSKGQQYLYLINRRNFDEKIISYEPNLWSDKEARLRLLVSTEYVRIFSLTDGTPNNVLHCHLSEILSCHPLVTNMGATPSTSRQSSCHYIEISTNLPKITRPRIRCRSEECAEAASRCINYAKSVFHEHEHAVL</sequence>
<organism evidence="6 7">
    <name type="scientific">Drosophila madeirensis</name>
    <name type="common">Fruit fly</name>
    <dbReference type="NCBI Taxonomy" id="30013"/>
    <lineage>
        <taxon>Eukaryota</taxon>
        <taxon>Metazoa</taxon>
        <taxon>Ecdysozoa</taxon>
        <taxon>Arthropoda</taxon>
        <taxon>Hexapoda</taxon>
        <taxon>Insecta</taxon>
        <taxon>Pterygota</taxon>
        <taxon>Neoptera</taxon>
        <taxon>Endopterygota</taxon>
        <taxon>Diptera</taxon>
        <taxon>Brachycera</taxon>
        <taxon>Muscomorpha</taxon>
        <taxon>Ephydroidea</taxon>
        <taxon>Drosophilidae</taxon>
        <taxon>Drosophila</taxon>
        <taxon>Sophophora</taxon>
    </lineage>
</organism>
<evidence type="ECO:0000256" key="1">
    <source>
        <dbReference type="ARBA" id="ARBA00006545"/>
    </source>
</evidence>
<dbReference type="InterPro" id="IPR026854">
    <property type="entry name" value="VPS13_N"/>
</dbReference>
<evidence type="ECO:0000256" key="3">
    <source>
        <dbReference type="ARBA" id="ARBA00023055"/>
    </source>
</evidence>
<dbReference type="PANTHER" id="PTHR16166:SF141">
    <property type="entry name" value="INTERMEMBRANE LIPID TRANSFER PROTEIN VPS13D"/>
    <property type="match status" value="1"/>
</dbReference>
<feature type="compositionally biased region" description="Basic and acidic residues" evidence="4">
    <location>
        <begin position="1591"/>
        <end position="1605"/>
    </location>
</feature>